<gene>
    <name evidence="2" type="ORF">M983_0628</name>
</gene>
<dbReference type="InterPro" id="IPR029033">
    <property type="entry name" value="His_PPase_superfam"/>
</dbReference>
<dbReference type="STRING" id="1354337.M983_0628"/>
<organism evidence="2 3">
    <name type="scientific">Proteus myxofaciens ATCC 19692</name>
    <dbReference type="NCBI Taxonomy" id="1354337"/>
    <lineage>
        <taxon>Bacteria</taxon>
        <taxon>Pseudomonadati</taxon>
        <taxon>Pseudomonadota</taxon>
        <taxon>Gammaproteobacteria</taxon>
        <taxon>Enterobacterales</taxon>
        <taxon>Morganellaceae</taxon>
        <taxon>Proteus</taxon>
    </lineage>
</organism>
<dbReference type="Gene3D" id="3.40.50.1240">
    <property type="entry name" value="Phosphoglycerate mutase-like"/>
    <property type="match status" value="1"/>
</dbReference>
<dbReference type="PANTHER" id="PTHR20935">
    <property type="entry name" value="PHOSPHOGLYCERATE MUTASE-RELATED"/>
    <property type="match status" value="1"/>
</dbReference>
<dbReference type="Proteomes" id="UP000094023">
    <property type="component" value="Unassembled WGS sequence"/>
</dbReference>
<dbReference type="PANTHER" id="PTHR20935:SF1">
    <property type="entry name" value="SLL1549 PROTEIN"/>
    <property type="match status" value="1"/>
</dbReference>
<keyword evidence="1" id="KW-0378">Hydrolase</keyword>
<proteinExistence type="predicted"/>
<dbReference type="GO" id="GO:0101006">
    <property type="term" value="F:protein histidine phosphatase activity"/>
    <property type="evidence" value="ECO:0007669"/>
    <property type="project" value="InterPro"/>
</dbReference>
<dbReference type="SMART" id="SM00855">
    <property type="entry name" value="PGAM"/>
    <property type="match status" value="1"/>
</dbReference>
<reference evidence="2 3" key="1">
    <citation type="submission" date="2016-04" db="EMBL/GenBank/DDBJ databases">
        <title>ATOL: Assembling a taxonomically balanced genome-scale reconstruction of the evolutionary history of the Enterobacteriaceae.</title>
        <authorList>
            <person name="Plunkett G.III."/>
            <person name="Neeno-Eckwall E.C."/>
            <person name="Glasner J.D."/>
            <person name="Perna N.T."/>
        </authorList>
    </citation>
    <scope>NUCLEOTIDE SEQUENCE [LARGE SCALE GENOMIC DNA]</scope>
    <source>
        <strain evidence="2 3">ATCC 19692</strain>
    </source>
</reference>
<dbReference type="OrthoDB" id="92610at2"/>
<dbReference type="CDD" id="cd07067">
    <property type="entry name" value="HP_PGM_like"/>
    <property type="match status" value="1"/>
</dbReference>
<comment type="caution">
    <text evidence="2">The sequence shown here is derived from an EMBL/GenBank/DDBJ whole genome shotgun (WGS) entry which is preliminary data.</text>
</comment>
<dbReference type="PATRIC" id="fig|1354337.4.peg.651"/>
<dbReference type="NCBIfam" id="TIGR00249">
    <property type="entry name" value="sixA"/>
    <property type="match status" value="1"/>
</dbReference>
<dbReference type="AlphaFoldDB" id="A0A198GE59"/>
<dbReference type="Pfam" id="PF00300">
    <property type="entry name" value="His_Phos_1"/>
    <property type="match status" value="1"/>
</dbReference>
<accession>A0A198GE59</accession>
<name>A0A198GE59_9GAMM</name>
<evidence type="ECO:0000256" key="1">
    <source>
        <dbReference type="ARBA" id="ARBA00022801"/>
    </source>
</evidence>
<sequence length="158" mass="17203">MQIFIMRHGEAALDAASDSLRPLTERGKNESTKMAKWMTKQGSNIDYVLVSPYLRAQQTLDEVGKTLPLPSKIETENGLTPNGDATHIAHYLQVLGDLGYQNILVVSHLPLVGYVVASLCPSIPAPMFSTSTIACVDFSVSKGTGELLWQISPSELEE</sequence>
<dbReference type="GO" id="GO:0005737">
    <property type="term" value="C:cytoplasm"/>
    <property type="evidence" value="ECO:0007669"/>
    <property type="project" value="InterPro"/>
</dbReference>
<dbReference type="SUPFAM" id="SSF53254">
    <property type="entry name" value="Phosphoglycerate mutase-like"/>
    <property type="match status" value="1"/>
</dbReference>
<dbReference type="InterPro" id="IPR013078">
    <property type="entry name" value="His_Pase_superF_clade-1"/>
</dbReference>
<dbReference type="InterPro" id="IPR004449">
    <property type="entry name" value="SixA"/>
</dbReference>
<dbReference type="RefSeq" id="WP_066746925.1">
    <property type="nucleotide sequence ID" value="NZ_LXEN01000029.1"/>
</dbReference>
<dbReference type="InterPro" id="IPR051021">
    <property type="entry name" value="Mito_Ser/Thr_phosphatase"/>
</dbReference>
<evidence type="ECO:0000313" key="2">
    <source>
        <dbReference type="EMBL" id="OAT35368.1"/>
    </source>
</evidence>
<dbReference type="EMBL" id="LXEN01000029">
    <property type="protein sequence ID" value="OAT35368.1"/>
    <property type="molecule type" value="Genomic_DNA"/>
</dbReference>
<protein>
    <submittedName>
        <fullName evidence="2">Phosphohistidine phosphatase</fullName>
    </submittedName>
</protein>
<keyword evidence="3" id="KW-1185">Reference proteome</keyword>
<evidence type="ECO:0000313" key="3">
    <source>
        <dbReference type="Proteomes" id="UP000094023"/>
    </source>
</evidence>